<dbReference type="Pfam" id="PF00668">
    <property type="entry name" value="Condensation"/>
    <property type="match status" value="2"/>
</dbReference>
<dbReference type="Gene3D" id="3.40.50.980">
    <property type="match status" value="4"/>
</dbReference>
<dbReference type="InterPro" id="IPR006162">
    <property type="entry name" value="Ppantetheine_attach_site"/>
</dbReference>
<dbReference type="CDD" id="cd12116">
    <property type="entry name" value="A_NRPS_Ta1_like"/>
    <property type="match status" value="1"/>
</dbReference>
<evidence type="ECO:0000259" key="5">
    <source>
        <dbReference type="PROSITE" id="PS50075"/>
    </source>
</evidence>
<keyword evidence="7" id="KW-1185">Reference proteome</keyword>
<dbReference type="EMBL" id="BAAAPE010000012">
    <property type="protein sequence ID" value="GAA2084318.1"/>
    <property type="molecule type" value="Genomic_DNA"/>
</dbReference>
<accession>A0ABN2W965</accession>
<keyword evidence="3" id="KW-0597">Phosphoprotein</keyword>
<dbReference type="InterPro" id="IPR029058">
    <property type="entry name" value="AB_hydrolase_fold"/>
</dbReference>
<dbReference type="Gene3D" id="3.30.559.10">
    <property type="entry name" value="Chloramphenicol acetyltransferase-like domain"/>
    <property type="match status" value="2"/>
</dbReference>
<name>A0ABN2W965_9ACTN</name>
<feature type="domain" description="Carrier" evidence="5">
    <location>
        <begin position="2061"/>
        <end position="2135"/>
    </location>
</feature>
<dbReference type="SUPFAM" id="SSF47336">
    <property type="entry name" value="ACP-like"/>
    <property type="match status" value="2"/>
</dbReference>
<comment type="caution">
    <text evidence="6">The sequence shown here is derived from an EMBL/GenBank/DDBJ whole genome shotgun (WGS) entry which is preliminary data.</text>
</comment>
<dbReference type="Proteomes" id="UP001500016">
    <property type="component" value="Unassembled WGS sequence"/>
</dbReference>
<protein>
    <recommendedName>
        <fullName evidence="5">Carrier domain-containing protein</fullName>
    </recommendedName>
</protein>
<dbReference type="Gene3D" id="2.30.38.10">
    <property type="entry name" value="Luciferase, Domain 3"/>
    <property type="match status" value="2"/>
</dbReference>
<evidence type="ECO:0000313" key="7">
    <source>
        <dbReference type="Proteomes" id="UP001500016"/>
    </source>
</evidence>
<reference evidence="6 7" key="1">
    <citation type="journal article" date="2019" name="Int. J. Syst. Evol. Microbiol.">
        <title>The Global Catalogue of Microorganisms (GCM) 10K type strain sequencing project: providing services to taxonomists for standard genome sequencing and annotation.</title>
        <authorList>
            <consortium name="The Broad Institute Genomics Platform"/>
            <consortium name="The Broad Institute Genome Sequencing Center for Infectious Disease"/>
            <person name="Wu L."/>
            <person name="Ma J."/>
        </authorList>
    </citation>
    <scope>NUCLEOTIDE SEQUENCE [LARGE SCALE GENOMIC DNA]</scope>
    <source>
        <strain evidence="6 7">JCM 15478</strain>
    </source>
</reference>
<organism evidence="6 7">
    <name type="scientific">Streptomyces albiaxialis</name>
    <dbReference type="NCBI Taxonomy" id="329523"/>
    <lineage>
        <taxon>Bacteria</taxon>
        <taxon>Bacillati</taxon>
        <taxon>Actinomycetota</taxon>
        <taxon>Actinomycetes</taxon>
        <taxon>Kitasatosporales</taxon>
        <taxon>Streptomycetaceae</taxon>
        <taxon>Streptomyces</taxon>
    </lineage>
</organism>
<dbReference type="SMART" id="SM00824">
    <property type="entry name" value="PKS_TE"/>
    <property type="match status" value="1"/>
</dbReference>
<dbReference type="InterPro" id="IPR000873">
    <property type="entry name" value="AMP-dep_synth/lig_dom"/>
</dbReference>
<sequence>MVTVSSGTAQSRKPNLSDVLPLTPLQEGLLFHAVFTQPDRTSGLDVYAIQLVLDLAGPLDPARLRGAAEALLERHPNLRAAFRYRKNGEPAQLIPRAVPLPWTEEATTDPAEADRITDADRVRRFDVGRPPLLRFTLIRTGPEAHRFVLTAHQLLFDGWSMPLLVRELFALYGADGGAALPRVTPYKTYLAHLARQDTDAAEAAWRTALDGLPGPTLVAPDAGERGAVLPVRQSTALPREVTAELAAWARARGLTLNTVVQGAWAATLAALTGQRDIVFGGTVSGRPPELPGVETMVGLFINTLPVRVDLDPAKPFARILEELQERQAALLAHQHLGLTRIQQCVDATELFDTVLVFENYPLDPGEMEEPAPGLRITDLQAKDATHYPLSLTVLPGESLRLDLGYAPDLYAPGQAAEIAARLVRVLRGLLDAPDVPFGRLDTLLPGEREALHLRPAPPAADDLFRDVVARVRETAALRPEAEAVSDGTTSLGYAALAARSGALSRALRDRDVGPGSLVGVLAAPGVPFVTAVLGVLGAGAAWVPLDVEAPVARTAGLVTDAGADLLLAGPEHAALAGAVRGTGGAEIPVLPLDGTGTPEDGALPPLSGQDGDLAYVIFTSGSTGKPKGAMVHRRGMVNHLHTKIEDLGMGEGDVLVHNAPVTFDISVWQMLAALTSGGTTRVVSRETAADPAALFGLVDDEGVTVLEVVPSLLRAALDGWESGDPAPTLGTLRRLVVTGEALPADLAARWFARFPGIPLVNAYGPTECADDVTHATLAGPEALTPPHAPIGAPVRHTALYVLDDGLRPLPPGTPGELYVGGLGVGRGYLGDPARTASVFVADPFHPEPGARMYRTGDRVRQLPDGRLQFLERLDHQVKIRGHRVELGEIEAALRALPGLTDAVVTTAPDAHGTTRLIAHVAGAPQAPGPDAVKAAVAEVLPAYMVPSAVVVLDALPLTPNGKVDRKALPAPDLVGATAGREPRTPQEELLCRAFADILGVEKVWADDDFFDLGGHSLLATRLVSRVRALLDAELAVRTVFDAPTPAALAARLGAAAEGRPPLVARTGGERPAEPPLSYAQQRMWFLSRLDGSSAAYNLPWRLGLAGKLDTDALAGALGDVVARHESLRTVFPEGRDGTPYQAVRENVRIALPVRAVTGEELDDAVAEFAREPFDLTREIPLRAALFALGPASHVLVTVIHHIAADGWSNAPLAKDLSAAYAARLGGAEPGWEPLPVQYADYALWQRELLGDPADPGSLAARQLAHWREALAGIPDELPLPTDHQRPAFASYQGGTVGFTVPPEVHERAAALAKECGGSLFMVAQAALAALLSKLGAGDDIPVGTPVAGRTDEALDDLVGLFVNTLVLRTDVSGDPTFRELVGRVRTAGLAAFEHQDVPFEQLVEALAPGRSVARHPLFQVMLAFQNNAAADFRMPGLTARAGSAGTGGAKFDLAFDLAERRTDAGGPGGLAGRLEYSADLFTEDGARTLAERLCHLLELLTARPGVPLGEIPALLPGERARVLESWNGAPAHVVHAPLHAQLDAAGEEFADRTALLYEHHDAPAKKGRRRERKAESALRGMSHRELHEESNRLARALVARGAGPGRLVAIALPRRPRMVVAALAVLKAGAAYLPVDPTYPPDRIAYMIEDAGPVLTLTDGAVCETVPELKAVPRLLVDEREAYGALPAHPLTAADRDGEPTPDDTAYVIYTSGSTGRPKGVVVPRRAFTNFLTDAAGLLELGPGDRFVSVTTFGFDIANLELFGPLLTGGTLVLAGHGTVRHPAALAALLDRCGATVLQATPTLWHTLVTEHPGALRGVHALTGGEAISPALAAAVSGTARRLTNLYGPTETTIYSTAARLDGTGTPPIGRPLAGNRVYVLDAALRPVPVGAVGELYIGGTGVTRGYHGRPGLTAQRFTADPFGEPGSRMYRTGDLARWRPDGAVDYLGRTDHQVKIRGFRIELAEIEATLLSHPRVDRATVVVRTDPADGTDRLAAYVVPCGEPGLDLADLRAHLALGLPDYMIPATFTELAELPLTPNAKVDRKALPDPAPVEAGGGREPETAVERALCRAFADVLGLERVGLDDEFFALGGDSIRSIRLVGRARELGVDLTPADVFVHRTAAGLATVAVETETPGAPGALLTGGTEFTGAIEAFGRVLAVRPRGTREPLFCVHGGVGLGWPFLELAGALPEGIPVHAFQSGGILESEELPGSVTELAKEYVARILEIQPTGSYRILGWSFGGLVAHEIAVQLRALGREVGLLANLDGFPAGGPGGTDPGSDEPDLSERALLAQLLTRFGLEHPADAEPTPASVLALLKRHANPLAELDERRLRNLLGVIRHLSALGAAHRPGTYDGELLFFAATRETPDTPDTPDGRPSPEEIWAPYAAGGIVRHDVNSDHDGMLDTGPAQDIAEILGRSLENR</sequence>
<dbReference type="InterPro" id="IPR001242">
    <property type="entry name" value="Condensation_dom"/>
</dbReference>
<evidence type="ECO:0000256" key="3">
    <source>
        <dbReference type="ARBA" id="ARBA00022553"/>
    </source>
</evidence>
<dbReference type="InterPro" id="IPR023213">
    <property type="entry name" value="CAT-like_dom_sf"/>
</dbReference>
<keyword evidence="2" id="KW-0596">Phosphopantetheine</keyword>
<dbReference type="SUPFAM" id="SSF56801">
    <property type="entry name" value="Acetyl-CoA synthetase-like"/>
    <property type="match status" value="2"/>
</dbReference>
<dbReference type="CDD" id="cd05930">
    <property type="entry name" value="A_NRPS"/>
    <property type="match status" value="1"/>
</dbReference>
<dbReference type="InterPro" id="IPR020845">
    <property type="entry name" value="AMP-binding_CS"/>
</dbReference>
<dbReference type="InterPro" id="IPR010071">
    <property type="entry name" value="AA_adenyl_dom"/>
</dbReference>
<dbReference type="CDD" id="cd19540">
    <property type="entry name" value="LCL_NRPS-like"/>
    <property type="match status" value="1"/>
</dbReference>
<dbReference type="PROSITE" id="PS00455">
    <property type="entry name" value="AMP_BINDING"/>
    <property type="match status" value="2"/>
</dbReference>
<dbReference type="PANTHER" id="PTHR45527">
    <property type="entry name" value="NONRIBOSOMAL PEPTIDE SYNTHETASE"/>
    <property type="match status" value="1"/>
</dbReference>
<evidence type="ECO:0000256" key="2">
    <source>
        <dbReference type="ARBA" id="ARBA00022450"/>
    </source>
</evidence>
<dbReference type="InterPro" id="IPR009081">
    <property type="entry name" value="PP-bd_ACP"/>
</dbReference>
<dbReference type="PROSITE" id="PS00012">
    <property type="entry name" value="PHOSPHOPANTETHEINE"/>
    <property type="match status" value="2"/>
</dbReference>
<dbReference type="InterPro" id="IPR001031">
    <property type="entry name" value="Thioesterase"/>
</dbReference>
<dbReference type="InterPro" id="IPR036736">
    <property type="entry name" value="ACP-like_sf"/>
</dbReference>
<evidence type="ECO:0000313" key="6">
    <source>
        <dbReference type="EMBL" id="GAA2084318.1"/>
    </source>
</evidence>
<comment type="cofactor">
    <cofactor evidence="1">
        <name>pantetheine 4'-phosphate</name>
        <dbReference type="ChEBI" id="CHEBI:47942"/>
    </cofactor>
</comment>
<dbReference type="Pfam" id="PF00975">
    <property type="entry name" value="Thioesterase"/>
    <property type="match status" value="1"/>
</dbReference>
<dbReference type="Gene3D" id="1.10.1200.10">
    <property type="entry name" value="ACP-like"/>
    <property type="match status" value="1"/>
</dbReference>
<dbReference type="InterPro" id="IPR025110">
    <property type="entry name" value="AMP-bd_C"/>
</dbReference>
<feature type="compositionally biased region" description="Basic and acidic residues" evidence="4">
    <location>
        <begin position="1572"/>
        <end position="1585"/>
    </location>
</feature>
<proteinExistence type="predicted"/>
<dbReference type="PROSITE" id="PS50075">
    <property type="entry name" value="CARRIER"/>
    <property type="match status" value="2"/>
</dbReference>
<dbReference type="Gene3D" id="3.30.300.30">
    <property type="match status" value="2"/>
</dbReference>
<dbReference type="Pfam" id="PF00501">
    <property type="entry name" value="AMP-binding"/>
    <property type="match status" value="2"/>
</dbReference>
<dbReference type="NCBIfam" id="TIGR01733">
    <property type="entry name" value="AA-adenyl-dom"/>
    <property type="match status" value="2"/>
</dbReference>
<dbReference type="Gene3D" id="3.30.559.30">
    <property type="entry name" value="Nonribosomal peptide synthetase, condensation domain"/>
    <property type="match status" value="2"/>
</dbReference>
<gene>
    <name evidence="6" type="ORF">GCM10009801_45370</name>
</gene>
<dbReference type="SUPFAM" id="SSF53474">
    <property type="entry name" value="alpha/beta-Hydrolases"/>
    <property type="match status" value="1"/>
</dbReference>
<evidence type="ECO:0000256" key="4">
    <source>
        <dbReference type="SAM" id="MobiDB-lite"/>
    </source>
</evidence>
<dbReference type="CDD" id="cd19543">
    <property type="entry name" value="DCL_NRPS"/>
    <property type="match status" value="1"/>
</dbReference>
<feature type="domain" description="Carrier" evidence="5">
    <location>
        <begin position="981"/>
        <end position="1056"/>
    </location>
</feature>
<dbReference type="Gene3D" id="3.40.50.1820">
    <property type="entry name" value="alpha/beta hydrolase"/>
    <property type="match status" value="1"/>
</dbReference>
<dbReference type="InterPro" id="IPR020802">
    <property type="entry name" value="TesA-like"/>
</dbReference>
<dbReference type="SUPFAM" id="SSF52777">
    <property type="entry name" value="CoA-dependent acyltransferases"/>
    <property type="match status" value="4"/>
</dbReference>
<dbReference type="InterPro" id="IPR020806">
    <property type="entry name" value="PKS_PP-bd"/>
</dbReference>
<evidence type="ECO:0000256" key="1">
    <source>
        <dbReference type="ARBA" id="ARBA00001957"/>
    </source>
</evidence>
<feature type="region of interest" description="Disordered" evidence="4">
    <location>
        <begin position="1562"/>
        <end position="1585"/>
    </location>
</feature>
<dbReference type="PANTHER" id="PTHR45527:SF1">
    <property type="entry name" value="FATTY ACID SYNTHASE"/>
    <property type="match status" value="1"/>
</dbReference>
<dbReference type="InterPro" id="IPR045851">
    <property type="entry name" value="AMP-bd_C_sf"/>
</dbReference>
<dbReference type="SMART" id="SM00823">
    <property type="entry name" value="PKS_PP"/>
    <property type="match status" value="2"/>
</dbReference>
<dbReference type="Pfam" id="PF13193">
    <property type="entry name" value="AMP-binding_C"/>
    <property type="match status" value="2"/>
</dbReference>
<dbReference type="Pfam" id="PF00550">
    <property type="entry name" value="PP-binding"/>
    <property type="match status" value="2"/>
</dbReference>